<reference evidence="1" key="1">
    <citation type="submission" date="2014-11" db="EMBL/GenBank/DDBJ databases">
        <authorList>
            <person name="Amaro Gonzalez C."/>
        </authorList>
    </citation>
    <scope>NUCLEOTIDE SEQUENCE</scope>
</reference>
<proteinExistence type="predicted"/>
<protein>
    <submittedName>
        <fullName evidence="1">Uncharacterized protein</fullName>
    </submittedName>
</protein>
<accession>A0A0E9U3A6</accession>
<organism evidence="1">
    <name type="scientific">Anguilla anguilla</name>
    <name type="common">European freshwater eel</name>
    <name type="synonym">Muraena anguilla</name>
    <dbReference type="NCBI Taxonomy" id="7936"/>
    <lineage>
        <taxon>Eukaryota</taxon>
        <taxon>Metazoa</taxon>
        <taxon>Chordata</taxon>
        <taxon>Craniata</taxon>
        <taxon>Vertebrata</taxon>
        <taxon>Euteleostomi</taxon>
        <taxon>Actinopterygii</taxon>
        <taxon>Neopterygii</taxon>
        <taxon>Teleostei</taxon>
        <taxon>Anguilliformes</taxon>
        <taxon>Anguillidae</taxon>
        <taxon>Anguilla</taxon>
    </lineage>
</organism>
<reference evidence="1" key="2">
    <citation type="journal article" date="2015" name="Fish Shellfish Immunol.">
        <title>Early steps in the European eel (Anguilla anguilla)-Vibrio vulnificus interaction in the gills: Role of the RtxA13 toxin.</title>
        <authorList>
            <person name="Callol A."/>
            <person name="Pajuelo D."/>
            <person name="Ebbesson L."/>
            <person name="Teles M."/>
            <person name="MacKenzie S."/>
            <person name="Amaro C."/>
        </authorList>
    </citation>
    <scope>NUCLEOTIDE SEQUENCE</scope>
</reference>
<dbReference type="AlphaFoldDB" id="A0A0E9U3A6"/>
<evidence type="ECO:0000313" key="1">
    <source>
        <dbReference type="EMBL" id="JAH59680.1"/>
    </source>
</evidence>
<dbReference type="EMBL" id="GBXM01048897">
    <property type="protein sequence ID" value="JAH59680.1"/>
    <property type="molecule type" value="Transcribed_RNA"/>
</dbReference>
<name>A0A0E9U3A6_ANGAN</name>
<sequence length="28" mass="3351">MRAHRWHSSSSREHYAYWAAVGSKRFVS</sequence>